<dbReference type="SUPFAM" id="SSF50129">
    <property type="entry name" value="GroES-like"/>
    <property type="match status" value="1"/>
</dbReference>
<dbReference type="GO" id="GO:0016491">
    <property type="term" value="F:oxidoreductase activity"/>
    <property type="evidence" value="ECO:0007669"/>
    <property type="project" value="InterPro"/>
</dbReference>
<dbReference type="Gene3D" id="3.90.180.10">
    <property type="entry name" value="Medium-chain alcohol dehydrogenases, catalytic domain"/>
    <property type="match status" value="1"/>
</dbReference>
<dbReference type="EMBL" id="OMOD01000068">
    <property type="protein sequence ID" value="SPF36655.1"/>
    <property type="molecule type" value="Genomic_DNA"/>
</dbReference>
<evidence type="ECO:0000259" key="1">
    <source>
        <dbReference type="SMART" id="SM00829"/>
    </source>
</evidence>
<name>A0A2U3KAH3_9BACT</name>
<evidence type="ECO:0000313" key="2">
    <source>
        <dbReference type="EMBL" id="SPF36655.1"/>
    </source>
</evidence>
<dbReference type="InterPro" id="IPR013149">
    <property type="entry name" value="ADH-like_C"/>
</dbReference>
<organism evidence="2 3">
    <name type="scientific">Candidatus Sulfotelmatobacter kueseliae</name>
    <dbReference type="NCBI Taxonomy" id="2042962"/>
    <lineage>
        <taxon>Bacteria</taxon>
        <taxon>Pseudomonadati</taxon>
        <taxon>Acidobacteriota</taxon>
        <taxon>Terriglobia</taxon>
        <taxon>Terriglobales</taxon>
        <taxon>Candidatus Korobacteraceae</taxon>
        <taxon>Candidatus Sulfotelmatobacter</taxon>
    </lineage>
</organism>
<dbReference type="SMART" id="SM00829">
    <property type="entry name" value="PKS_ER"/>
    <property type="match status" value="1"/>
</dbReference>
<dbReference type="Pfam" id="PF08240">
    <property type="entry name" value="ADH_N"/>
    <property type="match status" value="1"/>
</dbReference>
<dbReference type="Proteomes" id="UP000238701">
    <property type="component" value="Unassembled WGS sequence"/>
</dbReference>
<feature type="domain" description="Enoyl reductase (ER)" evidence="1">
    <location>
        <begin position="10"/>
        <end position="332"/>
    </location>
</feature>
<dbReference type="SUPFAM" id="SSF51735">
    <property type="entry name" value="NAD(P)-binding Rossmann-fold domains"/>
    <property type="match status" value="1"/>
</dbReference>
<dbReference type="Pfam" id="PF00107">
    <property type="entry name" value="ADH_zinc_N"/>
    <property type="match status" value="1"/>
</dbReference>
<dbReference type="InterPro" id="IPR013154">
    <property type="entry name" value="ADH-like_N"/>
</dbReference>
<dbReference type="PANTHER" id="PTHR43677">
    <property type="entry name" value="SHORT-CHAIN DEHYDROGENASE/REDUCTASE"/>
    <property type="match status" value="1"/>
</dbReference>
<dbReference type="AlphaFoldDB" id="A0A2U3KAH3"/>
<evidence type="ECO:0000313" key="3">
    <source>
        <dbReference type="Proteomes" id="UP000238701"/>
    </source>
</evidence>
<gene>
    <name evidence="2" type="ORF">SBA1_160025</name>
</gene>
<dbReference type="PANTHER" id="PTHR43677:SF4">
    <property type="entry name" value="QUINONE OXIDOREDUCTASE-LIKE PROTEIN 2"/>
    <property type="match status" value="1"/>
</dbReference>
<dbReference type="OrthoDB" id="9787435at2"/>
<dbReference type="InterPro" id="IPR020843">
    <property type="entry name" value="ER"/>
</dbReference>
<dbReference type="InterPro" id="IPR036291">
    <property type="entry name" value="NAD(P)-bd_dom_sf"/>
</dbReference>
<accession>A0A2U3KAH3</accession>
<protein>
    <submittedName>
        <fullName evidence="2">Zinc-binding dehydrogenase</fullName>
    </submittedName>
</protein>
<proteinExistence type="predicted"/>
<dbReference type="InterPro" id="IPR051397">
    <property type="entry name" value="Zn-ADH-like_protein"/>
</dbReference>
<sequence length="350" mass="37501">MKAIVFHSHGGVENLKYEEVPAPTPAADEVLIRVRAVSLNGFDPMILRGTTSLKTPFPMSPGGDFSGEIVALGSSVDGGTWKVGDRVCPYPYIEGRGMTGETLPGACRELVTMPVTNLLRMPEGLSFVDAAALPIAYGTALRMMQTRGAIRAGEKVLILGATGGVGTCCVQLAAAAGAEVIACGSAEWKLSRLKEIGATHVIDTSREDILKAVRERFGKPSYMGGGGVDVVVNYIGGDTWVPSLKVLRHQGRLLVCGATAGYAPAEDLRYIWSFELQIIGSDGWTYEDQTTLMNMVVEGKLKPVIHSTRPLSETPQALQELIDRKVFGKSVLTVTDRGPLNATRESWLPL</sequence>
<reference evidence="3" key="1">
    <citation type="submission" date="2018-02" db="EMBL/GenBank/DDBJ databases">
        <authorList>
            <person name="Hausmann B."/>
        </authorList>
    </citation>
    <scope>NUCLEOTIDE SEQUENCE [LARGE SCALE GENOMIC DNA]</scope>
    <source>
        <strain evidence="3">Peat soil MAG SbA1</strain>
    </source>
</reference>
<dbReference type="InterPro" id="IPR011032">
    <property type="entry name" value="GroES-like_sf"/>
</dbReference>